<sequence>MAEDKQIDLLKSLIENKEKIEKDIEEAKKRIIPTVNIINILGCAYDEVKNSSLLHNIFKIKFKYENKEIDFAKDFSEYIIKEKLKNDSLNINSSKIESYNEIYSSSEGWRKIDLLIKADNFEIIIENKIWADDQPNQLKDYYNNRINENKNNDKIKDNIFIVYLTRNRDKPKEISVDRELIEELENKNKICYLSHDDIAEWIRNSILNKYQFLKDEKFQLIYSALIQIAYNEKYISKKTEENKMELNEIKKYVDFNLLLKEENDLYKKVNELNKSIELFENVKKVIADKKGEIILENESVKNDIKYSVDVGNYLKEKGINGAILKEEHIINSIKNGYSKNIILSITPTWHHLYIMLEQGVSWLSISIYGTNGNFINKMKKEEDIIKKIEEILNGYDEEGEGGDYDCIYCKYINIEKDKPEETAQKIIDLYNLLKEKITQ</sequence>
<evidence type="ECO:0000313" key="2">
    <source>
        <dbReference type="Proteomes" id="UP000322814"/>
    </source>
</evidence>
<protein>
    <recommendedName>
        <fullName evidence="3">PD-(D/E)XK nuclease family protein</fullName>
    </recommendedName>
</protein>
<comment type="caution">
    <text evidence="1">The sequence shown here is derived from an EMBL/GenBank/DDBJ whole genome shotgun (WGS) entry which is preliminary data.</text>
</comment>
<name>A0A5C8EL18_9SPIR</name>
<dbReference type="Pfam" id="PF14281">
    <property type="entry name" value="PDDEXK_4"/>
    <property type="match status" value="1"/>
</dbReference>
<organism evidence="1 2">
    <name type="scientific">Brachyspira aalborgi</name>
    <dbReference type="NCBI Taxonomy" id="29522"/>
    <lineage>
        <taxon>Bacteria</taxon>
        <taxon>Pseudomonadati</taxon>
        <taxon>Spirochaetota</taxon>
        <taxon>Spirochaetia</taxon>
        <taxon>Brachyspirales</taxon>
        <taxon>Brachyspiraceae</taxon>
        <taxon>Brachyspira</taxon>
    </lineage>
</organism>
<evidence type="ECO:0008006" key="3">
    <source>
        <dbReference type="Google" id="ProtNLM"/>
    </source>
</evidence>
<dbReference type="RefSeq" id="WP_147770734.1">
    <property type="nucleotide sequence ID" value="NZ_SAYB01000003.1"/>
</dbReference>
<evidence type="ECO:0000313" key="1">
    <source>
        <dbReference type="EMBL" id="TXJ38068.1"/>
    </source>
</evidence>
<gene>
    <name evidence="1" type="ORF">EPJ78_05025</name>
</gene>
<accession>A0A5C8EL18</accession>
<dbReference type="InterPro" id="IPR029470">
    <property type="entry name" value="PDDEXK_4"/>
</dbReference>
<dbReference type="Proteomes" id="UP000322814">
    <property type="component" value="Unassembled WGS sequence"/>
</dbReference>
<dbReference type="AlphaFoldDB" id="A0A5C8EL18"/>
<reference evidence="1 2" key="1">
    <citation type="journal article" date="1992" name="Lakartidningen">
        <title>[Penicillin V and not amoxicillin is the first choice preparation in acute otitis].</title>
        <authorList>
            <person name="Kamme C."/>
            <person name="Lundgren K."/>
            <person name="Prellner K."/>
        </authorList>
    </citation>
    <scope>NUCLEOTIDE SEQUENCE [LARGE SCALE GENOMIC DNA]</scope>
    <source>
        <strain evidence="1 2">PC4580III</strain>
    </source>
</reference>
<proteinExistence type="predicted"/>
<dbReference type="EMBL" id="SAYB01000003">
    <property type="protein sequence ID" value="TXJ38068.1"/>
    <property type="molecule type" value="Genomic_DNA"/>
</dbReference>